<dbReference type="InterPro" id="IPR029033">
    <property type="entry name" value="His_PPase_superfam"/>
</dbReference>
<gene>
    <name evidence="1" type="ORF">METZ01_LOCUS11552</name>
</gene>
<name>A0A381NXR3_9ZZZZ</name>
<dbReference type="Pfam" id="PF00300">
    <property type="entry name" value="His_Phos_1"/>
    <property type="match status" value="1"/>
</dbReference>
<dbReference type="InterPro" id="IPR050275">
    <property type="entry name" value="PGM_Phosphatase"/>
</dbReference>
<dbReference type="PANTHER" id="PTHR48100:SF10">
    <property type="entry name" value="2-CARBOXY-D-ARABINITOL-1-PHOSPHATASE-RELATED"/>
    <property type="match status" value="1"/>
</dbReference>
<accession>A0A381NXR3</accession>
<dbReference type="SUPFAM" id="SSF53254">
    <property type="entry name" value="Phosphoglycerate mutase-like"/>
    <property type="match status" value="1"/>
</dbReference>
<dbReference type="PANTHER" id="PTHR48100">
    <property type="entry name" value="BROAD-SPECIFICITY PHOSPHATASE YOR283W-RELATED"/>
    <property type="match status" value="1"/>
</dbReference>
<reference evidence="1" key="1">
    <citation type="submission" date="2018-05" db="EMBL/GenBank/DDBJ databases">
        <authorList>
            <person name="Lanie J.A."/>
            <person name="Ng W.-L."/>
            <person name="Kazmierczak K.M."/>
            <person name="Andrzejewski T.M."/>
            <person name="Davidsen T.M."/>
            <person name="Wayne K.J."/>
            <person name="Tettelin H."/>
            <person name="Glass J.I."/>
            <person name="Rusch D."/>
            <person name="Podicherti R."/>
            <person name="Tsui H.-C.T."/>
            <person name="Winkler M.E."/>
        </authorList>
    </citation>
    <scope>NUCLEOTIDE SEQUENCE</scope>
</reference>
<dbReference type="GO" id="GO:0016791">
    <property type="term" value="F:phosphatase activity"/>
    <property type="evidence" value="ECO:0007669"/>
    <property type="project" value="TreeGrafter"/>
</dbReference>
<dbReference type="AlphaFoldDB" id="A0A381NXR3"/>
<feature type="non-terminal residue" evidence="1">
    <location>
        <position position="1"/>
    </location>
</feature>
<organism evidence="1">
    <name type="scientific">marine metagenome</name>
    <dbReference type="NCBI Taxonomy" id="408172"/>
    <lineage>
        <taxon>unclassified sequences</taxon>
        <taxon>metagenomes</taxon>
        <taxon>ecological metagenomes</taxon>
    </lineage>
</organism>
<proteinExistence type="predicted"/>
<dbReference type="InterPro" id="IPR013078">
    <property type="entry name" value="His_Pase_superF_clade-1"/>
</dbReference>
<dbReference type="EMBL" id="UINC01000636">
    <property type="protein sequence ID" value="SUZ58698.1"/>
    <property type="molecule type" value="Genomic_DNA"/>
</dbReference>
<protein>
    <recommendedName>
        <fullName evidence="2">Histidine phosphatase family protein</fullName>
    </recommendedName>
</protein>
<sequence length="197" mass="22471">KEVCFNGHYDVGLSERGQKQFQHWADILKQKNIKAIYSSDLQRTRKSAQIIGKEHGLDPIAYPELRELSFGTWEGMSVSAVESTYPGQIKERMQSVATFQADGGETYPQLQARVVPKYEEIVARHTDDQIAMVCHGGVNRVILSHLLDIPLDKIFRIHQDYAALNIIQYYDNEPVIEHIGNAELFTSQKDEIKITIQ</sequence>
<dbReference type="CDD" id="cd07067">
    <property type="entry name" value="HP_PGM_like"/>
    <property type="match status" value="1"/>
</dbReference>
<evidence type="ECO:0008006" key="2">
    <source>
        <dbReference type="Google" id="ProtNLM"/>
    </source>
</evidence>
<evidence type="ECO:0000313" key="1">
    <source>
        <dbReference type="EMBL" id="SUZ58698.1"/>
    </source>
</evidence>
<dbReference type="Gene3D" id="3.40.50.1240">
    <property type="entry name" value="Phosphoglycerate mutase-like"/>
    <property type="match status" value="1"/>
</dbReference>